<keyword evidence="4" id="KW-1185">Reference proteome</keyword>
<evidence type="ECO:0000259" key="2">
    <source>
        <dbReference type="Pfam" id="PF01385"/>
    </source>
</evidence>
<reference evidence="4" key="1">
    <citation type="journal article" date="2019" name="Int. J. Syst. Evol. Microbiol.">
        <title>The Global Catalogue of Microorganisms (GCM) 10K type strain sequencing project: providing services to taxonomists for standard genome sequencing and annotation.</title>
        <authorList>
            <consortium name="The Broad Institute Genomics Platform"/>
            <consortium name="The Broad Institute Genome Sequencing Center for Infectious Disease"/>
            <person name="Wu L."/>
            <person name="Ma J."/>
        </authorList>
    </citation>
    <scope>NUCLEOTIDE SEQUENCE [LARGE SCALE GENOMIC DNA]</scope>
    <source>
        <strain evidence="4">CGMCC 4.7106</strain>
    </source>
</reference>
<dbReference type="RefSeq" id="WP_219547188.1">
    <property type="nucleotide sequence ID" value="NZ_JBHSNW010000014.1"/>
</dbReference>
<accession>A0ABW1C1S3</accession>
<feature type="domain" description="Probable transposase IS891/IS1136/IS1341" evidence="2">
    <location>
        <begin position="2"/>
        <end position="60"/>
    </location>
</feature>
<evidence type="ECO:0000313" key="4">
    <source>
        <dbReference type="Proteomes" id="UP001596096"/>
    </source>
</evidence>
<protein>
    <submittedName>
        <fullName evidence="3">Transposase</fullName>
    </submittedName>
</protein>
<proteinExistence type="predicted"/>
<organism evidence="3 4">
    <name type="scientific">Nonomuraea harbinensis</name>
    <dbReference type="NCBI Taxonomy" id="1286938"/>
    <lineage>
        <taxon>Bacteria</taxon>
        <taxon>Bacillati</taxon>
        <taxon>Actinomycetota</taxon>
        <taxon>Actinomycetes</taxon>
        <taxon>Streptosporangiales</taxon>
        <taxon>Streptosporangiaceae</taxon>
        <taxon>Nonomuraea</taxon>
    </lineage>
</organism>
<gene>
    <name evidence="3" type="ORF">ACFPUY_26460</name>
</gene>
<dbReference type="Proteomes" id="UP001596096">
    <property type="component" value="Unassembled WGS sequence"/>
</dbReference>
<dbReference type="InterPro" id="IPR001959">
    <property type="entry name" value="Transposase"/>
</dbReference>
<feature type="compositionally biased region" description="Low complexity" evidence="1">
    <location>
        <begin position="108"/>
        <end position="122"/>
    </location>
</feature>
<dbReference type="Pfam" id="PF01385">
    <property type="entry name" value="OrfB_IS605"/>
    <property type="match status" value="1"/>
</dbReference>
<dbReference type="EMBL" id="JBHSNW010000014">
    <property type="protein sequence ID" value="MFC5818661.1"/>
    <property type="molecule type" value="Genomic_DNA"/>
</dbReference>
<evidence type="ECO:0000256" key="1">
    <source>
        <dbReference type="SAM" id="MobiDB-lite"/>
    </source>
</evidence>
<sequence length="143" mass="15842">MARAKRGSNRRDQVKAAIAKLKGRETDRRKNWVEKTSTDLARRFDVIAVEDLKIRNMTRSASGTLEAPGRNVRQKAGLNRGILANGWGRPWRGWSIRLPAASRRSTPRVRASGARRAGSWTGRRVRAKRATGAGPADTLATPM</sequence>
<comment type="caution">
    <text evidence="3">The sequence shown here is derived from an EMBL/GenBank/DDBJ whole genome shotgun (WGS) entry which is preliminary data.</text>
</comment>
<feature type="region of interest" description="Disordered" evidence="1">
    <location>
        <begin position="102"/>
        <end position="143"/>
    </location>
</feature>
<name>A0ABW1C1S3_9ACTN</name>
<evidence type="ECO:0000313" key="3">
    <source>
        <dbReference type="EMBL" id="MFC5818661.1"/>
    </source>
</evidence>